<dbReference type="UniPathway" id="UPA00035">
    <property type="reaction ID" value="UER00044"/>
</dbReference>
<dbReference type="RefSeq" id="WP_012501056.1">
    <property type="nucleotide sequence ID" value="NC_011026.1"/>
</dbReference>
<dbReference type="PANTHER" id="PTHR43406:SF1">
    <property type="entry name" value="TRYPTOPHAN SYNTHASE ALPHA CHAIN, CHLOROPLASTIC"/>
    <property type="match status" value="1"/>
</dbReference>
<dbReference type="EMBL" id="CP001100">
    <property type="protein sequence ID" value="ACF14974.1"/>
    <property type="molecule type" value="Genomic_DNA"/>
</dbReference>
<accession>B3QXQ9</accession>
<sequence length="275" mass="29437">MSTTTGEKSRISFLIKSNQKLLISYLMPEFPVRGATVPAMLALQNAGANMIELGVPHSDPLADGPVIQKAAQIALENGVNLKQVLTFVIEARRAGLKIPVFLMGYYNPLFAYGIDKFLADAVAAGVDGFIVPDLPPEESHEFLEKCKQNQLALTFLISPVTSTARIQEIDQLSTHFSYCVSVNATTGTGKLQLGSSSSALSDYFKRVRNNTSKKFIVGFGISSAEHVKNILPQSDGVVIGSALLKAIADAKTPQAVAVSCDAFWKDVCSGALAKN</sequence>
<dbReference type="Gene3D" id="3.20.20.70">
    <property type="entry name" value="Aldolase class I"/>
    <property type="match status" value="1"/>
</dbReference>
<keyword evidence="12" id="KW-1185">Reference proteome</keyword>
<evidence type="ECO:0000256" key="6">
    <source>
        <dbReference type="ARBA" id="ARBA00023141"/>
    </source>
</evidence>
<dbReference type="OrthoDB" id="9804578at2"/>
<comment type="function">
    <text evidence="1 9">The alpha subunit is responsible for the aldol cleavage of indoleglycerol phosphate to indole and glyceraldehyde 3-phosphate.</text>
</comment>
<dbReference type="eggNOG" id="COG0159">
    <property type="taxonomic scope" value="Bacteria"/>
</dbReference>
<keyword evidence="7 9" id="KW-0456">Lyase</keyword>
<evidence type="ECO:0000256" key="2">
    <source>
        <dbReference type="ARBA" id="ARBA00004733"/>
    </source>
</evidence>
<dbReference type="AlphaFoldDB" id="B3QXQ9"/>
<dbReference type="InterPro" id="IPR018204">
    <property type="entry name" value="Trp_synthase_alpha_AS"/>
</dbReference>
<protein>
    <recommendedName>
        <fullName evidence="9">Tryptophan synthase alpha chain</fullName>
        <ecNumber evidence="9">4.2.1.20</ecNumber>
    </recommendedName>
</protein>
<evidence type="ECO:0000256" key="8">
    <source>
        <dbReference type="ARBA" id="ARBA00049047"/>
    </source>
</evidence>
<dbReference type="Pfam" id="PF00290">
    <property type="entry name" value="Trp_syntA"/>
    <property type="match status" value="1"/>
</dbReference>
<dbReference type="KEGG" id="cts:Ctha_2525"/>
<evidence type="ECO:0000313" key="12">
    <source>
        <dbReference type="Proteomes" id="UP000001208"/>
    </source>
</evidence>
<evidence type="ECO:0000256" key="10">
    <source>
        <dbReference type="RuleBase" id="RU003662"/>
    </source>
</evidence>
<keyword evidence="5 9" id="KW-0822">Tryptophan biosynthesis</keyword>
<dbReference type="EC" id="4.2.1.20" evidence="9"/>
<dbReference type="CDD" id="cd04724">
    <property type="entry name" value="Tryptophan_synthase_alpha"/>
    <property type="match status" value="1"/>
</dbReference>
<comment type="subunit">
    <text evidence="3 9">Tetramer of two alpha and two beta chains.</text>
</comment>
<dbReference type="FunFam" id="3.20.20.70:FF:000037">
    <property type="entry name" value="Tryptophan synthase alpha chain"/>
    <property type="match status" value="1"/>
</dbReference>
<dbReference type="HAMAP" id="MF_00131">
    <property type="entry name" value="Trp_synth_alpha"/>
    <property type="match status" value="1"/>
</dbReference>
<feature type="active site" description="Proton acceptor" evidence="9">
    <location>
        <position position="63"/>
    </location>
</feature>
<dbReference type="GO" id="GO:0004834">
    <property type="term" value="F:tryptophan synthase activity"/>
    <property type="evidence" value="ECO:0007669"/>
    <property type="project" value="UniProtKB-UniRule"/>
</dbReference>
<gene>
    <name evidence="9" type="primary">trpA</name>
    <name evidence="11" type="ordered locus">Ctha_2525</name>
</gene>
<comment type="catalytic activity">
    <reaction evidence="8 9">
        <text>(1S,2R)-1-C-(indol-3-yl)glycerol 3-phosphate + L-serine = D-glyceraldehyde 3-phosphate + L-tryptophan + H2O</text>
        <dbReference type="Rhea" id="RHEA:10532"/>
        <dbReference type="ChEBI" id="CHEBI:15377"/>
        <dbReference type="ChEBI" id="CHEBI:33384"/>
        <dbReference type="ChEBI" id="CHEBI:57912"/>
        <dbReference type="ChEBI" id="CHEBI:58866"/>
        <dbReference type="ChEBI" id="CHEBI:59776"/>
        <dbReference type="EC" id="4.2.1.20"/>
    </reaction>
</comment>
<evidence type="ECO:0000313" key="11">
    <source>
        <dbReference type="EMBL" id="ACF14974.1"/>
    </source>
</evidence>
<evidence type="ECO:0000256" key="5">
    <source>
        <dbReference type="ARBA" id="ARBA00022822"/>
    </source>
</evidence>
<organism evidence="11 12">
    <name type="scientific">Chloroherpeton thalassium (strain ATCC 35110 / GB-78)</name>
    <dbReference type="NCBI Taxonomy" id="517418"/>
    <lineage>
        <taxon>Bacteria</taxon>
        <taxon>Pseudomonadati</taxon>
        <taxon>Chlorobiota</taxon>
        <taxon>Chlorobiia</taxon>
        <taxon>Chlorobiales</taxon>
        <taxon>Chloroherpetonaceae</taxon>
        <taxon>Chloroherpeton</taxon>
    </lineage>
</organism>
<evidence type="ECO:0000256" key="3">
    <source>
        <dbReference type="ARBA" id="ARBA00011270"/>
    </source>
</evidence>
<evidence type="ECO:0000256" key="9">
    <source>
        <dbReference type="HAMAP-Rule" id="MF_00131"/>
    </source>
</evidence>
<evidence type="ECO:0000256" key="4">
    <source>
        <dbReference type="ARBA" id="ARBA00022605"/>
    </source>
</evidence>
<dbReference type="GO" id="GO:0005829">
    <property type="term" value="C:cytosol"/>
    <property type="evidence" value="ECO:0007669"/>
    <property type="project" value="TreeGrafter"/>
</dbReference>
<evidence type="ECO:0000256" key="1">
    <source>
        <dbReference type="ARBA" id="ARBA00003365"/>
    </source>
</evidence>
<dbReference type="InterPro" id="IPR002028">
    <property type="entry name" value="Trp_synthase_suA"/>
</dbReference>
<dbReference type="Proteomes" id="UP000001208">
    <property type="component" value="Chromosome"/>
</dbReference>
<comment type="pathway">
    <text evidence="2 9">Amino-acid biosynthesis; L-tryptophan biosynthesis; L-tryptophan from chorismate: step 5/5.</text>
</comment>
<dbReference type="InterPro" id="IPR013785">
    <property type="entry name" value="Aldolase_TIM"/>
</dbReference>
<name>B3QXQ9_CHLT3</name>
<reference evidence="11 12" key="1">
    <citation type="submission" date="2008-06" db="EMBL/GenBank/DDBJ databases">
        <title>Complete sequence of Chloroherpeton thalassium ATCC 35110.</title>
        <authorList>
            <consortium name="US DOE Joint Genome Institute"/>
            <person name="Lucas S."/>
            <person name="Copeland A."/>
            <person name="Lapidus A."/>
            <person name="Glavina del Rio T."/>
            <person name="Dalin E."/>
            <person name="Tice H."/>
            <person name="Bruce D."/>
            <person name="Goodwin L."/>
            <person name="Pitluck S."/>
            <person name="Schmutz J."/>
            <person name="Larimer F."/>
            <person name="Land M."/>
            <person name="Hauser L."/>
            <person name="Kyrpides N."/>
            <person name="Mikhailova N."/>
            <person name="Liu Z."/>
            <person name="Li T."/>
            <person name="Zhao F."/>
            <person name="Overmann J."/>
            <person name="Bryant D.A."/>
            <person name="Richardson P."/>
        </authorList>
    </citation>
    <scope>NUCLEOTIDE SEQUENCE [LARGE SCALE GENOMIC DNA]</scope>
    <source>
        <strain evidence="12">ATCC 35110 / GB-78</strain>
    </source>
</reference>
<dbReference type="HOGENOM" id="CLU_016734_0_4_10"/>
<proteinExistence type="inferred from homology"/>
<dbReference type="PROSITE" id="PS00167">
    <property type="entry name" value="TRP_SYNTHASE_ALPHA"/>
    <property type="match status" value="1"/>
</dbReference>
<dbReference type="SUPFAM" id="SSF51366">
    <property type="entry name" value="Ribulose-phoshate binding barrel"/>
    <property type="match status" value="1"/>
</dbReference>
<dbReference type="STRING" id="517418.Ctha_2525"/>
<dbReference type="InterPro" id="IPR011060">
    <property type="entry name" value="RibuloseP-bd_barrel"/>
</dbReference>
<feature type="active site" description="Proton acceptor" evidence="9">
    <location>
        <position position="52"/>
    </location>
</feature>
<evidence type="ECO:0000256" key="7">
    <source>
        <dbReference type="ARBA" id="ARBA00023239"/>
    </source>
</evidence>
<keyword evidence="6 9" id="KW-0057">Aromatic amino acid biosynthesis</keyword>
<keyword evidence="4 9" id="KW-0028">Amino-acid biosynthesis</keyword>
<comment type="similarity">
    <text evidence="9 10">Belongs to the TrpA family.</text>
</comment>
<dbReference type="PANTHER" id="PTHR43406">
    <property type="entry name" value="TRYPTOPHAN SYNTHASE, ALPHA CHAIN"/>
    <property type="match status" value="1"/>
</dbReference>
<dbReference type="NCBIfam" id="TIGR00262">
    <property type="entry name" value="trpA"/>
    <property type="match status" value="1"/>
</dbReference>